<dbReference type="GO" id="GO:0016788">
    <property type="term" value="F:hydrolase activity, acting on ester bonds"/>
    <property type="evidence" value="ECO:0007669"/>
    <property type="project" value="UniProtKB-ARBA"/>
</dbReference>
<dbReference type="AlphaFoldDB" id="A0A8H3Z406"/>
<dbReference type="SUPFAM" id="SSF53474">
    <property type="entry name" value="alpha/beta-Hydrolases"/>
    <property type="match status" value="1"/>
</dbReference>
<dbReference type="EMBL" id="WNWR01000219">
    <property type="protein sequence ID" value="KAE9988118.1"/>
    <property type="molecule type" value="Genomic_DNA"/>
</dbReference>
<gene>
    <name evidence="5" type="ORF">EG327_003477</name>
    <name evidence="4" type="ORF">EG328_008547</name>
</gene>
<evidence type="ECO:0000313" key="7">
    <source>
        <dbReference type="Proteomes" id="UP000490939"/>
    </source>
</evidence>
<evidence type="ECO:0000313" key="6">
    <source>
        <dbReference type="Proteomes" id="UP000447873"/>
    </source>
</evidence>
<protein>
    <recommendedName>
        <fullName evidence="3">AB hydrolase-1 domain-containing protein</fullName>
    </recommendedName>
</protein>
<accession>A0A8H3Z406</accession>
<reference evidence="4 6" key="1">
    <citation type="submission" date="2018-12" db="EMBL/GenBank/DDBJ databases">
        <title>Venturia inaequalis Genome Resource.</title>
        <authorList>
            <person name="Lichtner F.J."/>
        </authorList>
    </citation>
    <scope>NUCLEOTIDE SEQUENCE [LARGE SCALE GENOMIC DNA]</scope>
    <source>
        <strain evidence="4 6">120213</strain>
        <strain evidence="5 7">DMI_063113</strain>
    </source>
</reference>
<evidence type="ECO:0000313" key="5">
    <source>
        <dbReference type="EMBL" id="KAE9988118.1"/>
    </source>
</evidence>
<dbReference type="PANTHER" id="PTHR22946">
    <property type="entry name" value="DIENELACTONE HYDROLASE DOMAIN-CONTAINING PROTEIN-RELATED"/>
    <property type="match status" value="1"/>
</dbReference>
<dbReference type="EMBL" id="WNWS01000049">
    <property type="protein sequence ID" value="KAE9984519.1"/>
    <property type="molecule type" value="Genomic_DNA"/>
</dbReference>
<dbReference type="Proteomes" id="UP000490939">
    <property type="component" value="Unassembled WGS sequence"/>
</dbReference>
<evidence type="ECO:0000313" key="4">
    <source>
        <dbReference type="EMBL" id="KAE9984519.1"/>
    </source>
</evidence>
<feature type="domain" description="AB hydrolase-1" evidence="3">
    <location>
        <begin position="34"/>
        <end position="274"/>
    </location>
</feature>
<dbReference type="InterPro" id="IPR000073">
    <property type="entry name" value="AB_hydrolase_1"/>
</dbReference>
<dbReference type="Gene3D" id="3.40.50.1820">
    <property type="entry name" value="alpha/beta hydrolase"/>
    <property type="match status" value="1"/>
</dbReference>
<dbReference type="InterPro" id="IPR029058">
    <property type="entry name" value="AB_hydrolase_fold"/>
</dbReference>
<dbReference type="Proteomes" id="UP000447873">
    <property type="component" value="Unassembled WGS sequence"/>
</dbReference>
<organism evidence="4 6">
    <name type="scientific">Venturia inaequalis</name>
    <name type="common">Apple scab fungus</name>
    <dbReference type="NCBI Taxonomy" id="5025"/>
    <lineage>
        <taxon>Eukaryota</taxon>
        <taxon>Fungi</taxon>
        <taxon>Dikarya</taxon>
        <taxon>Ascomycota</taxon>
        <taxon>Pezizomycotina</taxon>
        <taxon>Dothideomycetes</taxon>
        <taxon>Pleosporomycetidae</taxon>
        <taxon>Venturiales</taxon>
        <taxon>Venturiaceae</taxon>
        <taxon>Venturia</taxon>
    </lineage>
</organism>
<name>A0A8H3Z406_VENIN</name>
<comment type="similarity">
    <text evidence="2">Belongs to the AB hydrolase superfamily. FUS2 hydrolase family.</text>
</comment>
<comment type="caution">
    <text evidence="4">The sequence shown here is derived from an EMBL/GenBank/DDBJ whole genome shotgun (WGS) entry which is preliminary data.</text>
</comment>
<dbReference type="InterPro" id="IPR050261">
    <property type="entry name" value="FrsA_esterase"/>
</dbReference>
<dbReference type="PANTHER" id="PTHR22946:SF9">
    <property type="entry name" value="POLYKETIDE TRANSFERASE AF380"/>
    <property type="match status" value="1"/>
</dbReference>
<evidence type="ECO:0000259" key="3">
    <source>
        <dbReference type="Pfam" id="PF00561"/>
    </source>
</evidence>
<dbReference type="Pfam" id="PF00561">
    <property type="entry name" value="Abhydrolase_1"/>
    <property type="match status" value="1"/>
</dbReference>
<sequence>MATFERLDYTFHTLGEICAADLYLPVSTAEGPWPAVITGPGFAGVKEMLIPSYAQSLATAGIACLSVDFIGFGASGGTIRQDIKPFDQIQTLRDGLACLENDDRFDSKRLGVWGTSLGGAHSLVIAAEEQERIKAAVALIPHISVATPGVMERVGLGIPIVRDLFWRTLGYAPATMAVTGESGERAVMTTDGAVEWIGQVTKEAPRYRNEVTLASLLQMVGYNTKGYARRVRCPLLAICAVDDGITPASRIHDAMDGMANVEFVDFEGSHFGLFGESLGETVRLTTEFLKKHL</sequence>
<evidence type="ECO:0000256" key="1">
    <source>
        <dbReference type="ARBA" id="ARBA00022801"/>
    </source>
</evidence>
<keyword evidence="7" id="KW-1185">Reference proteome</keyword>
<evidence type="ECO:0000256" key="2">
    <source>
        <dbReference type="ARBA" id="ARBA00038115"/>
    </source>
</evidence>
<dbReference type="PRINTS" id="PR00111">
    <property type="entry name" value="ABHYDROLASE"/>
</dbReference>
<keyword evidence="1" id="KW-0378">Hydrolase</keyword>
<proteinExistence type="inferred from homology"/>